<name>A0A3S9PSG9_STRLT</name>
<dbReference type="Proteomes" id="UP000267900">
    <property type="component" value="Chromosome"/>
</dbReference>
<organism evidence="2 3">
    <name type="scientific">Streptomyces luteoverticillatus</name>
    <name type="common">Streptoverticillium luteoverticillatus</name>
    <dbReference type="NCBI Taxonomy" id="66425"/>
    <lineage>
        <taxon>Bacteria</taxon>
        <taxon>Bacillati</taxon>
        <taxon>Actinomycetota</taxon>
        <taxon>Actinomycetes</taxon>
        <taxon>Kitasatosporales</taxon>
        <taxon>Streptomycetaceae</taxon>
        <taxon>Streptomyces</taxon>
    </lineage>
</organism>
<proteinExistence type="predicted"/>
<dbReference type="AlphaFoldDB" id="A0A3S9PSG9"/>
<sequence>MVRRWGTGWGTGSRTRRPPSPRWPGPGSARPDRCPRPGRPRRWARRQEFPCRRPRPGRRSPRRCPRRPGPAR</sequence>
<reference evidence="2 3" key="1">
    <citation type="submission" date="2018-12" db="EMBL/GenBank/DDBJ databases">
        <title>The whole draft genome of Streptomyce luteoverticillatus CGMCC 15060.</title>
        <authorList>
            <person name="Feng Z."/>
            <person name="Chen G."/>
            <person name="Zhang J."/>
            <person name="Zhu H."/>
            <person name="Yu X."/>
            <person name="Zhang W."/>
            <person name="Zhang X."/>
        </authorList>
    </citation>
    <scope>NUCLEOTIDE SEQUENCE [LARGE SCALE GENOMIC DNA]</scope>
    <source>
        <strain evidence="2 3">CGMCC 15060</strain>
    </source>
</reference>
<keyword evidence="3" id="KW-1185">Reference proteome</keyword>
<evidence type="ECO:0000313" key="2">
    <source>
        <dbReference type="EMBL" id="AZQ75362.1"/>
    </source>
</evidence>
<evidence type="ECO:0000313" key="3">
    <source>
        <dbReference type="Proteomes" id="UP000267900"/>
    </source>
</evidence>
<feature type="compositionally biased region" description="Basic residues" evidence="1">
    <location>
        <begin position="52"/>
        <end position="66"/>
    </location>
</feature>
<protein>
    <submittedName>
        <fullName evidence="2">Uncharacterized protein</fullName>
    </submittedName>
</protein>
<accession>A0A3S9PSG9</accession>
<feature type="region of interest" description="Disordered" evidence="1">
    <location>
        <begin position="1"/>
        <end position="72"/>
    </location>
</feature>
<gene>
    <name evidence="2" type="ORF">EKH77_03700</name>
</gene>
<dbReference type="EMBL" id="CP034587">
    <property type="protein sequence ID" value="AZQ75362.1"/>
    <property type="molecule type" value="Genomic_DNA"/>
</dbReference>
<evidence type="ECO:0000256" key="1">
    <source>
        <dbReference type="SAM" id="MobiDB-lite"/>
    </source>
</evidence>